<organism evidence="3 4">
    <name type="scientific">Rhynchophorus ferrugineus</name>
    <name type="common">Red palm weevil</name>
    <name type="synonym">Curculio ferrugineus</name>
    <dbReference type="NCBI Taxonomy" id="354439"/>
    <lineage>
        <taxon>Eukaryota</taxon>
        <taxon>Metazoa</taxon>
        <taxon>Ecdysozoa</taxon>
        <taxon>Arthropoda</taxon>
        <taxon>Hexapoda</taxon>
        <taxon>Insecta</taxon>
        <taxon>Pterygota</taxon>
        <taxon>Neoptera</taxon>
        <taxon>Endopterygota</taxon>
        <taxon>Coleoptera</taxon>
        <taxon>Polyphaga</taxon>
        <taxon>Cucujiformia</taxon>
        <taxon>Curculionidae</taxon>
        <taxon>Dryophthorinae</taxon>
        <taxon>Rhynchophorus</taxon>
    </lineage>
</organism>
<dbReference type="InterPro" id="IPR024131">
    <property type="entry name" value="UPF0489"/>
</dbReference>
<gene>
    <name evidence="3" type="ORF">GWI33_002337</name>
</gene>
<dbReference type="AlphaFoldDB" id="A0A834IPK3"/>
<evidence type="ECO:0000256" key="1">
    <source>
        <dbReference type="ARBA" id="ARBA00007099"/>
    </source>
</evidence>
<keyword evidence="4" id="KW-1185">Reference proteome</keyword>
<reference evidence="3" key="1">
    <citation type="submission" date="2020-08" db="EMBL/GenBank/DDBJ databases">
        <title>Genome sequencing and assembly of the red palm weevil Rhynchophorus ferrugineus.</title>
        <authorList>
            <person name="Dias G.B."/>
            <person name="Bergman C.M."/>
            <person name="Manee M."/>
        </authorList>
    </citation>
    <scope>NUCLEOTIDE SEQUENCE</scope>
    <source>
        <strain evidence="3">AA-2017</strain>
        <tissue evidence="3">Whole larva</tissue>
    </source>
</reference>
<dbReference type="OrthoDB" id="418142at2759"/>
<dbReference type="EMBL" id="JAACXV010000164">
    <property type="protein sequence ID" value="KAF7282618.1"/>
    <property type="molecule type" value="Genomic_DNA"/>
</dbReference>
<dbReference type="Pfam" id="PF12640">
    <property type="entry name" value="UPF0489"/>
    <property type="match status" value="1"/>
</dbReference>
<accession>A0A834IPK3</accession>
<keyword evidence="2" id="KW-0175">Coiled coil</keyword>
<sequence>MVQKFLAHRRPVTDEEILRAKSFQLKKYKKIPIYIVEYHNEVIPFIYRNIGSKHLPCQGITLIHFDSHPDMLIPKQMPAEKVYSKTELFDELSIENWIMPAAYAGHFTHLFWVKPVWAKQIDDGDYYFKIGRDKTQGTIRVNCKENYFVYEGLYKSEQELDHIKEVRLNVATLGNRIMNGNDDLSQIKITLSTCTAPYILDIDLDFFSTSNPFRKLYDKANMYERVKEIYKFKPPKSKTDDALISFTKEREDQLQQLERTFKSIQDNKELKLDDITDPDVGLKITKLYETLLENYSEEYIDWELIHDAGCTWDDTDLPHHVSTEEELEVMFETFTTFLESLSTAPVVITISRSTEDDYTPGEDVDTIQEKVLEILKDKYNCETPVLSYKDNVDEEKL</sequence>
<feature type="coiled-coil region" evidence="2">
    <location>
        <begin position="247"/>
        <end position="274"/>
    </location>
</feature>
<dbReference type="Proteomes" id="UP000625711">
    <property type="component" value="Unassembled WGS sequence"/>
</dbReference>
<comment type="similarity">
    <text evidence="1">Belongs to the UPF0489 family.</text>
</comment>
<proteinExistence type="inferred from homology"/>
<name>A0A834IPK3_RHYFE</name>
<dbReference type="PANTHER" id="PTHR13225:SF3">
    <property type="entry name" value="UPF0489 PROTEIN C5ORF22"/>
    <property type="match status" value="1"/>
</dbReference>
<comment type="caution">
    <text evidence="3">The sequence shown here is derived from an EMBL/GenBank/DDBJ whole genome shotgun (WGS) entry which is preliminary data.</text>
</comment>
<evidence type="ECO:0000313" key="4">
    <source>
        <dbReference type="Proteomes" id="UP000625711"/>
    </source>
</evidence>
<evidence type="ECO:0000313" key="3">
    <source>
        <dbReference type="EMBL" id="KAF7282618.1"/>
    </source>
</evidence>
<dbReference type="PANTHER" id="PTHR13225">
    <property type="entry name" value="MISEXPRESSION SUPPRESSOR OF RAS 6"/>
    <property type="match status" value="1"/>
</dbReference>
<protein>
    <submittedName>
        <fullName evidence="3">Uncharacterized protein</fullName>
    </submittedName>
</protein>
<evidence type="ECO:0000256" key="2">
    <source>
        <dbReference type="SAM" id="Coils"/>
    </source>
</evidence>